<dbReference type="HOGENOM" id="CLU_1732909_0_0_1"/>
<keyword evidence="3" id="KW-1185">Reference proteome</keyword>
<proteinExistence type="predicted"/>
<reference evidence="2 3" key="1">
    <citation type="journal article" date="2012" name="Eukaryot. Cell">
        <title>Draft genome sequence of Wickerhamomyces ciferrii NRRL Y-1031 F-60-10.</title>
        <authorList>
            <person name="Schneider J."/>
            <person name="Andrea H."/>
            <person name="Blom J."/>
            <person name="Jaenicke S."/>
            <person name="Ruckert C."/>
            <person name="Schorsch C."/>
            <person name="Szczepanowski R."/>
            <person name="Farwick M."/>
            <person name="Goesmann A."/>
            <person name="Puhler A."/>
            <person name="Schaffer S."/>
            <person name="Tauch A."/>
            <person name="Kohler T."/>
            <person name="Brinkrolf K."/>
        </authorList>
    </citation>
    <scope>NUCLEOTIDE SEQUENCE [LARGE SCALE GENOMIC DNA]</scope>
    <source>
        <strain evidence="3">ATCC 14091 / BCRC 22168 / CBS 111 / JCM 3599 / NBRC 0793 / NRRL Y-1031 F-60-10</strain>
    </source>
</reference>
<feature type="compositionally biased region" description="Basic and acidic residues" evidence="1">
    <location>
        <begin position="78"/>
        <end position="87"/>
    </location>
</feature>
<evidence type="ECO:0000313" key="2">
    <source>
        <dbReference type="EMBL" id="CCH40926.1"/>
    </source>
</evidence>
<dbReference type="EMBL" id="CAIF01000007">
    <property type="protein sequence ID" value="CCH40926.1"/>
    <property type="molecule type" value="Genomic_DNA"/>
</dbReference>
<organism evidence="2 3">
    <name type="scientific">Wickerhamomyces ciferrii (strain ATCC 14091 / BCRC 22168 / CBS 111 / JCM 3599 / NBRC 0793 / NRRL Y-1031 F-60-10)</name>
    <name type="common">Yeast</name>
    <name type="synonym">Pichia ciferrii</name>
    <dbReference type="NCBI Taxonomy" id="1206466"/>
    <lineage>
        <taxon>Eukaryota</taxon>
        <taxon>Fungi</taxon>
        <taxon>Dikarya</taxon>
        <taxon>Ascomycota</taxon>
        <taxon>Saccharomycotina</taxon>
        <taxon>Saccharomycetes</taxon>
        <taxon>Phaffomycetales</taxon>
        <taxon>Wickerhamomycetaceae</taxon>
        <taxon>Wickerhamomyces</taxon>
    </lineage>
</organism>
<dbReference type="Proteomes" id="UP000009328">
    <property type="component" value="Unassembled WGS sequence"/>
</dbReference>
<comment type="caution">
    <text evidence="2">The sequence shown here is derived from an EMBL/GenBank/DDBJ whole genome shotgun (WGS) entry which is preliminary data.</text>
</comment>
<feature type="region of interest" description="Disordered" evidence="1">
    <location>
        <begin position="42"/>
        <end position="111"/>
    </location>
</feature>
<evidence type="ECO:0000313" key="3">
    <source>
        <dbReference type="Proteomes" id="UP000009328"/>
    </source>
</evidence>
<accession>K0KDD9</accession>
<feature type="compositionally biased region" description="Acidic residues" evidence="1">
    <location>
        <begin position="68"/>
        <end position="77"/>
    </location>
</feature>
<name>K0KDD9_WICCF</name>
<gene>
    <name evidence="2" type="ORF">BN7_460</name>
</gene>
<protein>
    <submittedName>
        <fullName evidence="2">Uncharacterized protein</fullName>
    </submittedName>
</protein>
<dbReference type="AlphaFoldDB" id="K0KDD9"/>
<feature type="compositionally biased region" description="Acidic residues" evidence="1">
    <location>
        <begin position="43"/>
        <end position="58"/>
    </location>
</feature>
<dbReference type="InParanoid" id="K0KDD9"/>
<sequence>MVTIQLKRKKQTFVLVVKPTSNAIIVQKELHQIIQAIGGLGGNEDDVESGENGDEDIDIPVPSFQTSDSDDDADDDENKMNDIKSNDNKTIPDLNNIILGEPRDKNDPYGSGFKEVKDVKKGLDLVDNSILAFKLSDEDEFDVTEPIDLEE</sequence>
<evidence type="ECO:0000256" key="1">
    <source>
        <dbReference type="SAM" id="MobiDB-lite"/>
    </source>
</evidence>